<keyword evidence="5 10" id="KW-0805">Transcription regulation</keyword>
<dbReference type="Proteomes" id="UP000030686">
    <property type="component" value="Unassembled WGS sequence"/>
</dbReference>
<dbReference type="EMBL" id="HG792015">
    <property type="protein sequence ID" value="CDM28301.1"/>
    <property type="molecule type" value="Genomic_DNA"/>
</dbReference>
<keyword evidence="6 10" id="KW-0010">Activator</keyword>
<comment type="subcellular location">
    <subcellularLocation>
        <location evidence="1 10">Nucleus</location>
    </subcellularLocation>
</comment>
<dbReference type="FunFam" id="1.10.10.1340:FF:000002">
    <property type="entry name" value="Mediator of RNA polymerase II transcription subunit 31"/>
    <property type="match status" value="1"/>
</dbReference>
<evidence type="ECO:0000256" key="5">
    <source>
        <dbReference type="ARBA" id="ARBA00023015"/>
    </source>
</evidence>
<dbReference type="AlphaFoldDB" id="W6PX05"/>
<evidence type="ECO:0000256" key="1">
    <source>
        <dbReference type="ARBA" id="ARBA00004123"/>
    </source>
</evidence>
<dbReference type="GO" id="GO:0006355">
    <property type="term" value="P:regulation of DNA-templated transcription"/>
    <property type="evidence" value="ECO:0007669"/>
    <property type="project" value="InterPro"/>
</dbReference>
<keyword evidence="7 10" id="KW-0804">Transcription</keyword>
<dbReference type="GO" id="GO:0016592">
    <property type="term" value="C:mediator complex"/>
    <property type="evidence" value="ECO:0007669"/>
    <property type="project" value="InterPro"/>
</dbReference>
<dbReference type="STRING" id="1365484.W6PX05"/>
<sequence length="167" mass="18962">MDAIVFRNTLTLKLSSFCHFNPPRFSIRFTMEDRPNLTNPRFTLELEFVSSLANPYYLSHLAVTYPNLLGIARADDDDDSPSPDAQAFAAYLAYLYSYWKTPEYSQFLTHPGPTLRALRLLQEENFRRDIILPQVIEGLAGVSVPEPAQAETDTADEKQEDVQNGKT</sequence>
<dbReference type="Pfam" id="PF05669">
    <property type="entry name" value="Med31"/>
    <property type="match status" value="1"/>
</dbReference>
<dbReference type="PANTHER" id="PTHR13186">
    <property type="entry name" value="MEDIATOR OF RNA POLYMERASE II TRANSCRIPTION SUBUNIT 31"/>
    <property type="match status" value="1"/>
</dbReference>
<protein>
    <recommendedName>
        <fullName evidence="4 10">Mediator of RNA polymerase II transcription subunit 31</fullName>
    </recommendedName>
</protein>
<name>W6PX05_PENRF</name>
<evidence type="ECO:0000256" key="3">
    <source>
        <dbReference type="ARBA" id="ARBA00011837"/>
    </source>
</evidence>
<dbReference type="GO" id="GO:0003712">
    <property type="term" value="F:transcription coregulator activity"/>
    <property type="evidence" value="ECO:0007669"/>
    <property type="project" value="InterPro"/>
</dbReference>
<evidence type="ECO:0000256" key="2">
    <source>
        <dbReference type="ARBA" id="ARBA00006378"/>
    </source>
</evidence>
<proteinExistence type="inferred from homology"/>
<dbReference type="InterPro" id="IPR008831">
    <property type="entry name" value="Mediator_Med31"/>
</dbReference>
<evidence type="ECO:0000256" key="10">
    <source>
        <dbReference type="RuleBase" id="RU364129"/>
    </source>
</evidence>
<evidence type="ECO:0000256" key="9">
    <source>
        <dbReference type="ARBA" id="ARBA00025687"/>
    </source>
</evidence>
<evidence type="ECO:0000256" key="4">
    <source>
        <dbReference type="ARBA" id="ARBA00019660"/>
    </source>
</evidence>
<keyword evidence="8 10" id="KW-0539">Nucleus</keyword>
<dbReference type="OrthoDB" id="10257739at2759"/>
<reference evidence="12" key="1">
    <citation type="journal article" date="2014" name="Nat. Commun.">
        <title>Multiple recent horizontal transfers of a large genomic region in cheese making fungi.</title>
        <authorList>
            <person name="Cheeseman K."/>
            <person name="Ropars J."/>
            <person name="Renault P."/>
            <person name="Dupont J."/>
            <person name="Gouzy J."/>
            <person name="Branca A."/>
            <person name="Abraham A.L."/>
            <person name="Ceppi M."/>
            <person name="Conseiller E."/>
            <person name="Debuchy R."/>
            <person name="Malagnac F."/>
            <person name="Goarin A."/>
            <person name="Silar P."/>
            <person name="Lacoste S."/>
            <person name="Sallet E."/>
            <person name="Bensimon A."/>
            <person name="Giraud T."/>
            <person name="Brygoo Y."/>
        </authorList>
    </citation>
    <scope>NUCLEOTIDE SEQUENCE [LARGE SCALE GENOMIC DNA]</scope>
    <source>
        <strain evidence="12">FM164</strain>
    </source>
</reference>
<feature type="compositionally biased region" description="Basic and acidic residues" evidence="11">
    <location>
        <begin position="155"/>
        <end position="167"/>
    </location>
</feature>
<evidence type="ECO:0000256" key="8">
    <source>
        <dbReference type="ARBA" id="ARBA00023242"/>
    </source>
</evidence>
<organism evidence="12 13">
    <name type="scientific">Penicillium roqueforti (strain FM164)</name>
    <dbReference type="NCBI Taxonomy" id="1365484"/>
    <lineage>
        <taxon>Eukaryota</taxon>
        <taxon>Fungi</taxon>
        <taxon>Dikarya</taxon>
        <taxon>Ascomycota</taxon>
        <taxon>Pezizomycotina</taxon>
        <taxon>Eurotiomycetes</taxon>
        <taxon>Eurotiomycetidae</taxon>
        <taxon>Eurotiales</taxon>
        <taxon>Aspergillaceae</taxon>
        <taxon>Penicillium</taxon>
    </lineage>
</organism>
<comment type="subunit">
    <text evidence="3 10">Component of the Mediator complex.</text>
</comment>
<evidence type="ECO:0000313" key="13">
    <source>
        <dbReference type="Proteomes" id="UP000030686"/>
    </source>
</evidence>
<gene>
    <name evidence="12" type="primary">soh1</name>
    <name evidence="12" type="ORF">PROQFM164_S01g002112</name>
</gene>
<dbReference type="Gene3D" id="1.10.10.1340">
    <property type="entry name" value="Mediator of RNA polymerase II, submodule Med31 (Soh1)"/>
    <property type="match status" value="1"/>
</dbReference>
<evidence type="ECO:0000313" key="12">
    <source>
        <dbReference type="EMBL" id="CDM28301.1"/>
    </source>
</evidence>
<comment type="similarity">
    <text evidence="2 10">Belongs to the Mediator complex subunit 31 family.</text>
</comment>
<accession>W6PX05</accession>
<dbReference type="OMA" id="NPHYISH"/>
<evidence type="ECO:0000256" key="7">
    <source>
        <dbReference type="ARBA" id="ARBA00023163"/>
    </source>
</evidence>
<comment type="function">
    <text evidence="9 10">Component of the Mediator complex, a coactivator involved in the regulated transcription of nearly all RNA polymerase II-dependent genes. Mediator functions as a bridge to convey information from gene-specific regulatory proteins to the basal RNA polymerase II transcription machinery. Mediator is recruited to promoters by direct interactions with regulatory proteins and serves as a scaffold for the assembly of a functional preinitiation complex with RNA polymerase II and the general transcription factors.</text>
</comment>
<feature type="region of interest" description="Disordered" evidence="11">
    <location>
        <begin position="144"/>
        <end position="167"/>
    </location>
</feature>
<dbReference type="InterPro" id="IPR038089">
    <property type="entry name" value="Med31_sf"/>
</dbReference>
<evidence type="ECO:0000256" key="6">
    <source>
        <dbReference type="ARBA" id="ARBA00023159"/>
    </source>
</evidence>
<keyword evidence="13" id="KW-1185">Reference proteome</keyword>
<evidence type="ECO:0000256" key="11">
    <source>
        <dbReference type="SAM" id="MobiDB-lite"/>
    </source>
</evidence>